<dbReference type="InterPro" id="IPR000073">
    <property type="entry name" value="AB_hydrolase_1"/>
</dbReference>
<dbReference type="AlphaFoldDB" id="A0A450YSC3"/>
<dbReference type="InterPro" id="IPR050228">
    <property type="entry name" value="Carboxylesterase_BioH"/>
</dbReference>
<accession>A0A450YSC3</accession>
<dbReference type="Gene3D" id="3.40.50.1820">
    <property type="entry name" value="alpha/beta hydrolase"/>
    <property type="match status" value="1"/>
</dbReference>
<protein>
    <submittedName>
        <fullName evidence="2">Pimeloyl-ACP methyl ester carboxylesterase</fullName>
    </submittedName>
</protein>
<dbReference type="PANTHER" id="PTHR43194">
    <property type="entry name" value="HYDROLASE ALPHA/BETA FOLD FAMILY"/>
    <property type="match status" value="1"/>
</dbReference>
<dbReference type="PANTHER" id="PTHR43194:SF2">
    <property type="entry name" value="PEROXISOMAL MEMBRANE PROTEIN LPX1"/>
    <property type="match status" value="1"/>
</dbReference>
<dbReference type="Pfam" id="PF12697">
    <property type="entry name" value="Abhydrolase_6"/>
    <property type="match status" value="1"/>
</dbReference>
<evidence type="ECO:0000313" key="2">
    <source>
        <dbReference type="EMBL" id="VFK44423.1"/>
    </source>
</evidence>
<name>A0A450YSC3_9GAMM</name>
<dbReference type="InterPro" id="IPR029058">
    <property type="entry name" value="AB_hydrolase_fold"/>
</dbReference>
<gene>
    <name evidence="2" type="ORF">BECKTC1821E_GA0114239_10353</name>
</gene>
<sequence>MCRKKFPNLGGLEKGPRWERRAEEAASCSVSTGVARFEFRKNSEKTGVRAGNPPFGSWREALTCFRTILEEPESPIQPEKIPMKLEMISRLPETGDEATPLLFLHGAFCGAWVWDEHFLSYFAEHGFAAHAVSLRGHGKSDGYSKLPFTRLADYVDDLTKTIHDMEKRPILIGHSMGGVIGQLYLRDHILPGAVLMGSGPPHGMIASAATTFLRSPIVSTQLSLMHIFGSDATSRNAMCKIMFSNETPREAALDFLRRTQPESYRVVFDLSWPYIPRNRGTPLLVLGAENDFFVAPYVVRATAKAYKLKAEIFPKMGHAMMAEVRWREVADRIMKWIREQSPSRPAQG</sequence>
<proteinExistence type="predicted"/>
<dbReference type="SUPFAM" id="SSF53474">
    <property type="entry name" value="alpha/beta-Hydrolases"/>
    <property type="match status" value="1"/>
</dbReference>
<feature type="domain" description="AB hydrolase-1" evidence="1">
    <location>
        <begin position="101"/>
        <end position="331"/>
    </location>
</feature>
<dbReference type="EMBL" id="CAADFT010000035">
    <property type="protein sequence ID" value="VFK44423.1"/>
    <property type="molecule type" value="Genomic_DNA"/>
</dbReference>
<reference evidence="2" key="1">
    <citation type="submission" date="2019-02" db="EMBL/GenBank/DDBJ databases">
        <authorList>
            <person name="Gruber-Vodicka R. H."/>
            <person name="Seah K. B. B."/>
        </authorList>
    </citation>
    <scope>NUCLEOTIDE SEQUENCE</scope>
    <source>
        <strain evidence="2">BECK_BZ125</strain>
    </source>
</reference>
<evidence type="ECO:0000259" key="1">
    <source>
        <dbReference type="Pfam" id="PF12697"/>
    </source>
</evidence>
<organism evidence="2">
    <name type="scientific">Candidatus Kentrum sp. TC</name>
    <dbReference type="NCBI Taxonomy" id="2126339"/>
    <lineage>
        <taxon>Bacteria</taxon>
        <taxon>Pseudomonadati</taxon>
        <taxon>Pseudomonadota</taxon>
        <taxon>Gammaproteobacteria</taxon>
        <taxon>Candidatus Kentrum</taxon>
    </lineage>
</organism>